<evidence type="ECO:0000256" key="3">
    <source>
        <dbReference type="ARBA" id="ARBA00022692"/>
    </source>
</evidence>
<dbReference type="Pfam" id="PF00361">
    <property type="entry name" value="Proton_antipo_M"/>
    <property type="match status" value="1"/>
</dbReference>
<name>A0ABW4YMT1_9BACL</name>
<dbReference type="Pfam" id="PF00662">
    <property type="entry name" value="Proton_antipo_N"/>
    <property type="match status" value="1"/>
</dbReference>
<organism evidence="10 11">
    <name type="scientific">Paenibacillus yanchengensis</name>
    <dbReference type="NCBI Taxonomy" id="2035833"/>
    <lineage>
        <taxon>Bacteria</taxon>
        <taxon>Bacillati</taxon>
        <taxon>Bacillota</taxon>
        <taxon>Bacilli</taxon>
        <taxon>Bacillales</taxon>
        <taxon>Paenibacillaceae</taxon>
        <taxon>Paenibacillus</taxon>
    </lineage>
</organism>
<feature type="transmembrane region" description="Helical" evidence="7">
    <location>
        <begin position="536"/>
        <end position="563"/>
    </location>
</feature>
<dbReference type="RefSeq" id="WP_377773791.1">
    <property type="nucleotide sequence ID" value="NZ_JBHUHO010000033.1"/>
</dbReference>
<evidence type="ECO:0000259" key="8">
    <source>
        <dbReference type="Pfam" id="PF00361"/>
    </source>
</evidence>
<keyword evidence="5 7" id="KW-0472">Membrane</keyword>
<feature type="domain" description="NADH-Ubiquinone oxidoreductase (complex I) chain 5 N-terminal" evidence="9">
    <location>
        <begin position="70"/>
        <end position="115"/>
    </location>
</feature>
<dbReference type="InterPro" id="IPR003945">
    <property type="entry name" value="NU5C-like"/>
</dbReference>
<dbReference type="InterPro" id="IPR001750">
    <property type="entry name" value="ND/Mrp_TM"/>
</dbReference>
<feature type="transmembrane region" description="Helical" evidence="7">
    <location>
        <begin position="400"/>
        <end position="419"/>
    </location>
</feature>
<gene>
    <name evidence="10" type="ORF">ACFSJH_14995</name>
</gene>
<feature type="transmembrane region" description="Helical" evidence="7">
    <location>
        <begin position="440"/>
        <end position="461"/>
    </location>
</feature>
<accession>A0ABW4YMT1</accession>
<evidence type="ECO:0000313" key="11">
    <source>
        <dbReference type="Proteomes" id="UP001597362"/>
    </source>
</evidence>
<keyword evidence="4 7" id="KW-1133">Transmembrane helix</keyword>
<feature type="transmembrane region" description="Helical" evidence="7">
    <location>
        <begin position="314"/>
        <end position="333"/>
    </location>
</feature>
<feature type="transmembrane region" description="Helical" evidence="7">
    <location>
        <begin position="142"/>
        <end position="161"/>
    </location>
</feature>
<sequence>MTHLYSQSAWLIPLLPFISFLFLIALGKGNQLAGKLIGISSLFLTLVLSTLVLTERLDANATEYNHHFTWLTVGPYALQIGFEITNTIAFLLVVISAIGLLVYIYAADYLSNDERATVLFGYLSLLMFALLGLTIADNLFMFYVLWDIAGIAAWLLITFWVDRPLSHHRLATPTFMLIKLGDVCLLLAVVVLLFYMPDHSVNFTMIQNVFHGSGSVVTMKVAITATLLIIVAIASRTFQFPFYISTPAIAAAPLPVYALVFGGMMALPAIFLVIRMLPVMEVAASLSSIAIWFAIVTMLLSALLALGTKRASHTLIYLAMNQISFLLLGAITGAVQATVLYSSLFVFVQTILYLTYRYNSRWTKIAFVAAALSYMAIPPIAPFWTKSIILQQLWEEKPSLAMLAIVASSLTFIALVRLVRHIVAPPTSDTEALERRQEPVTATVQVISLVTILVIAAWTMMEMFGLQKVGAWLEVFQYQWQEWFVSPWQQPVVWINLVATVLACVVGFSWKRQTQAAQESNLVEVVVERQFYTKDILYYLLVWPYQKLGWLLITITLLLVLWYGKGLL</sequence>
<dbReference type="PRINTS" id="PR01434">
    <property type="entry name" value="NADHDHGNASE5"/>
</dbReference>
<keyword evidence="11" id="KW-1185">Reference proteome</keyword>
<feature type="transmembrane region" description="Helical" evidence="7">
    <location>
        <begin position="88"/>
        <end position="106"/>
    </location>
</feature>
<feature type="transmembrane region" description="Helical" evidence="7">
    <location>
        <begin position="492"/>
        <end position="510"/>
    </location>
</feature>
<feature type="transmembrane region" description="Helical" evidence="7">
    <location>
        <begin position="339"/>
        <end position="356"/>
    </location>
</feature>
<reference evidence="11" key="1">
    <citation type="journal article" date="2019" name="Int. J. Syst. Evol. Microbiol.">
        <title>The Global Catalogue of Microorganisms (GCM) 10K type strain sequencing project: providing services to taxonomists for standard genome sequencing and annotation.</title>
        <authorList>
            <consortium name="The Broad Institute Genomics Platform"/>
            <consortium name="The Broad Institute Genome Sequencing Center for Infectious Disease"/>
            <person name="Wu L."/>
            <person name="Ma J."/>
        </authorList>
    </citation>
    <scope>NUCLEOTIDE SEQUENCE [LARGE SCALE GENOMIC DNA]</scope>
    <source>
        <strain evidence="11">GH52</strain>
    </source>
</reference>
<feature type="transmembrane region" description="Helical" evidence="7">
    <location>
        <begin position="6"/>
        <end position="26"/>
    </location>
</feature>
<keyword evidence="3 6" id="KW-0812">Transmembrane</keyword>
<evidence type="ECO:0000256" key="5">
    <source>
        <dbReference type="ARBA" id="ARBA00023136"/>
    </source>
</evidence>
<comment type="similarity">
    <text evidence="2">Belongs to the CPA3 antiporters (TC 2.A.63) subunit A family.</text>
</comment>
<comment type="caution">
    <text evidence="10">The sequence shown here is derived from an EMBL/GenBank/DDBJ whole genome shotgun (WGS) entry which is preliminary data.</text>
</comment>
<evidence type="ECO:0000256" key="2">
    <source>
        <dbReference type="ARBA" id="ARBA00008483"/>
    </source>
</evidence>
<evidence type="ECO:0000313" key="10">
    <source>
        <dbReference type="EMBL" id="MFD2117035.1"/>
    </source>
</evidence>
<protein>
    <submittedName>
        <fullName evidence="10">Proton-conducting transporter membrane subunit</fullName>
    </submittedName>
</protein>
<evidence type="ECO:0000256" key="4">
    <source>
        <dbReference type="ARBA" id="ARBA00022989"/>
    </source>
</evidence>
<feature type="transmembrane region" description="Helical" evidence="7">
    <location>
        <begin position="256"/>
        <end position="277"/>
    </location>
</feature>
<feature type="transmembrane region" description="Helical" evidence="7">
    <location>
        <begin position="118"/>
        <end position="136"/>
    </location>
</feature>
<dbReference type="PANTHER" id="PTHR42829">
    <property type="entry name" value="NADH-UBIQUINONE OXIDOREDUCTASE CHAIN 5"/>
    <property type="match status" value="1"/>
</dbReference>
<evidence type="ECO:0000256" key="1">
    <source>
        <dbReference type="ARBA" id="ARBA00004651"/>
    </source>
</evidence>
<comment type="subcellular location">
    <subcellularLocation>
        <location evidence="1">Cell membrane</location>
        <topology evidence="1">Multi-pass membrane protein</topology>
    </subcellularLocation>
    <subcellularLocation>
        <location evidence="6">Membrane</location>
        <topology evidence="6">Multi-pass membrane protein</topology>
    </subcellularLocation>
</comment>
<proteinExistence type="inferred from homology"/>
<feature type="transmembrane region" description="Helical" evidence="7">
    <location>
        <begin position="289"/>
        <end position="307"/>
    </location>
</feature>
<evidence type="ECO:0000256" key="6">
    <source>
        <dbReference type="RuleBase" id="RU000320"/>
    </source>
</evidence>
<feature type="transmembrane region" description="Helical" evidence="7">
    <location>
        <begin position="173"/>
        <end position="196"/>
    </location>
</feature>
<feature type="domain" description="NADH:quinone oxidoreductase/Mrp antiporter transmembrane" evidence="8">
    <location>
        <begin position="136"/>
        <end position="355"/>
    </location>
</feature>
<feature type="transmembrane region" description="Helical" evidence="7">
    <location>
        <begin position="33"/>
        <end position="53"/>
    </location>
</feature>
<evidence type="ECO:0000256" key="7">
    <source>
        <dbReference type="SAM" id="Phobius"/>
    </source>
</evidence>
<dbReference type="EMBL" id="JBHUHO010000033">
    <property type="protein sequence ID" value="MFD2117035.1"/>
    <property type="molecule type" value="Genomic_DNA"/>
</dbReference>
<feature type="transmembrane region" description="Helical" evidence="7">
    <location>
        <begin position="365"/>
        <end position="385"/>
    </location>
</feature>
<dbReference type="PANTHER" id="PTHR42829:SF2">
    <property type="entry name" value="NADH-UBIQUINONE OXIDOREDUCTASE CHAIN 5"/>
    <property type="match status" value="1"/>
</dbReference>
<evidence type="ECO:0000259" key="9">
    <source>
        <dbReference type="Pfam" id="PF00662"/>
    </source>
</evidence>
<dbReference type="Proteomes" id="UP001597362">
    <property type="component" value="Unassembled WGS sequence"/>
</dbReference>
<feature type="transmembrane region" description="Helical" evidence="7">
    <location>
        <begin position="216"/>
        <end position="235"/>
    </location>
</feature>
<dbReference type="InterPro" id="IPR001516">
    <property type="entry name" value="Proton_antipo_N"/>
</dbReference>